<dbReference type="GO" id="GO:0016020">
    <property type="term" value="C:membrane"/>
    <property type="evidence" value="ECO:0007669"/>
    <property type="project" value="UniProtKB-SubCell"/>
</dbReference>
<dbReference type="AlphaFoldDB" id="G8TZT9"/>
<protein>
    <submittedName>
        <fullName evidence="10">Spore germination B3 GerAC family protein</fullName>
    </submittedName>
</protein>
<evidence type="ECO:0000259" key="8">
    <source>
        <dbReference type="Pfam" id="PF05504"/>
    </source>
</evidence>
<feature type="domain" description="Spore germination GerAC-like C-terminal" evidence="8">
    <location>
        <begin position="214"/>
        <end position="370"/>
    </location>
</feature>
<dbReference type="Gene3D" id="3.30.300.210">
    <property type="entry name" value="Nutrient germinant receptor protein C, domain 3"/>
    <property type="match status" value="1"/>
</dbReference>
<dbReference type="Pfam" id="PF05504">
    <property type="entry name" value="Spore_GerAC"/>
    <property type="match status" value="1"/>
</dbReference>
<dbReference type="PANTHER" id="PTHR35789:SF1">
    <property type="entry name" value="SPORE GERMINATION PROTEIN B3"/>
    <property type="match status" value="1"/>
</dbReference>
<dbReference type="GO" id="GO:0009847">
    <property type="term" value="P:spore germination"/>
    <property type="evidence" value="ECO:0007669"/>
    <property type="project" value="InterPro"/>
</dbReference>
<reference evidence="11" key="1">
    <citation type="submission" date="2011-12" db="EMBL/GenBank/DDBJ databases">
        <title>The complete genome of chromosome of Sulfobacillus acidophilus DSM 10332.</title>
        <authorList>
            <person name="Lucas S."/>
            <person name="Han J."/>
            <person name="Lapidus A."/>
            <person name="Bruce D."/>
            <person name="Goodwin L."/>
            <person name="Pitluck S."/>
            <person name="Peters L."/>
            <person name="Kyrpides N."/>
            <person name="Mavromatis K."/>
            <person name="Ivanova N."/>
            <person name="Mikhailova N."/>
            <person name="Chertkov O."/>
            <person name="Saunders E."/>
            <person name="Detter J.C."/>
            <person name="Tapia R."/>
            <person name="Han C."/>
            <person name="Land M."/>
            <person name="Hauser L."/>
            <person name="Markowitz V."/>
            <person name="Cheng J.-F."/>
            <person name="Hugenholtz P."/>
            <person name="Woyke T."/>
            <person name="Wu D."/>
            <person name="Pukall R."/>
            <person name="Gehrich-Schroeter G."/>
            <person name="Schneider S."/>
            <person name="Klenk H.-P."/>
            <person name="Eisen J.A."/>
        </authorList>
    </citation>
    <scope>NUCLEOTIDE SEQUENCE [LARGE SCALE GENOMIC DNA]</scope>
    <source>
        <strain evidence="11">ATCC 700253 / DSM 10332 / NAL</strain>
    </source>
</reference>
<feature type="domain" description="Spore germination protein N-terminal" evidence="9">
    <location>
        <begin position="25"/>
        <end position="203"/>
    </location>
</feature>
<keyword evidence="6" id="KW-0564">Palmitate</keyword>
<dbReference type="PANTHER" id="PTHR35789">
    <property type="entry name" value="SPORE GERMINATION PROTEIN B3"/>
    <property type="match status" value="1"/>
</dbReference>
<dbReference type="PATRIC" id="fig|679936.5.peg.3050"/>
<evidence type="ECO:0000256" key="6">
    <source>
        <dbReference type="ARBA" id="ARBA00023139"/>
    </source>
</evidence>
<sequence>MNKKRVRIWGLLLIFLSLSLAGCWDNVPLESRNLVDAMGFYPGPKPGWMTVYFEFPTPTGMAANTTSSSGGGSGPDFTYLTGIGRSLGEAFSAAQAKSSRDLYLGHVELFVFSTHLPARQFRTIVSSLARIGTLDKTPFVAVTGAPFAEVLGKVTPQSRFPSLYFERLFSCPTCQQLGLGVRFWQLEERLATPGVDAVLPYIKPVAEGQAVNRVALYRGPQYVTTLSVPETTAYALIAGHSYKTSLYLTHAYDANLIAITGPSRLSVAMVGDQVKATVNLALTATLESLDTNTETAQQLSQISQQASAVLAHTVAHFLEHTQKLDTDVLGVGRLLSWTAPRQFARVGSWAKRYPQVRFTVHCRVKINEMGDIR</sequence>
<dbReference type="InterPro" id="IPR046953">
    <property type="entry name" value="Spore_GerAC-like_C"/>
</dbReference>
<keyword evidence="7" id="KW-0449">Lipoprotein</keyword>
<dbReference type="HOGENOM" id="CLU_758461_0_0_9"/>
<dbReference type="Proteomes" id="UP000005439">
    <property type="component" value="Chromosome"/>
</dbReference>
<dbReference type="InterPro" id="IPR008844">
    <property type="entry name" value="Spore_GerAC-like"/>
</dbReference>
<gene>
    <name evidence="10" type="ordered locus">Sulac_2958</name>
</gene>
<dbReference type="InterPro" id="IPR038501">
    <property type="entry name" value="Spore_GerAC_C_sf"/>
</dbReference>
<reference evidence="10 11" key="2">
    <citation type="journal article" date="2012" name="Stand. Genomic Sci.">
        <title>Complete genome sequence of the moderately thermophilic mineral-sulfide-oxidizing firmicute Sulfobacillus acidophilus type strain (NAL(T)).</title>
        <authorList>
            <person name="Anderson I."/>
            <person name="Chertkov O."/>
            <person name="Chen A."/>
            <person name="Saunders E."/>
            <person name="Lapidus A."/>
            <person name="Nolan M."/>
            <person name="Lucas S."/>
            <person name="Hammon N."/>
            <person name="Deshpande S."/>
            <person name="Cheng J.F."/>
            <person name="Han C."/>
            <person name="Tapia R."/>
            <person name="Goodwin L.A."/>
            <person name="Pitluck S."/>
            <person name="Liolios K."/>
            <person name="Pagani I."/>
            <person name="Ivanova N."/>
            <person name="Mikhailova N."/>
            <person name="Pati A."/>
            <person name="Palaniappan K."/>
            <person name="Land M."/>
            <person name="Pan C."/>
            <person name="Rohde M."/>
            <person name="Pukall R."/>
            <person name="Goker M."/>
            <person name="Detter J.C."/>
            <person name="Woyke T."/>
            <person name="Bristow J."/>
            <person name="Eisen J.A."/>
            <person name="Markowitz V."/>
            <person name="Hugenholtz P."/>
            <person name="Kyrpides N.C."/>
            <person name="Klenk H.P."/>
            <person name="Mavromatis K."/>
        </authorList>
    </citation>
    <scope>NUCLEOTIDE SEQUENCE [LARGE SCALE GENOMIC DNA]</scope>
    <source>
        <strain evidence="11">ATCC 700253 / DSM 10332 / NAL</strain>
    </source>
</reference>
<dbReference type="EMBL" id="CP003179">
    <property type="protein sequence ID" value="AEW06419.1"/>
    <property type="molecule type" value="Genomic_DNA"/>
</dbReference>
<evidence type="ECO:0000256" key="1">
    <source>
        <dbReference type="ARBA" id="ARBA00004635"/>
    </source>
</evidence>
<evidence type="ECO:0000259" key="9">
    <source>
        <dbReference type="Pfam" id="PF25198"/>
    </source>
</evidence>
<dbReference type="Pfam" id="PF25198">
    <property type="entry name" value="Spore_GerAC_N"/>
    <property type="match status" value="1"/>
</dbReference>
<dbReference type="InterPro" id="IPR057336">
    <property type="entry name" value="GerAC_N"/>
</dbReference>
<dbReference type="KEGG" id="sap:Sulac_2958"/>
<evidence type="ECO:0000256" key="5">
    <source>
        <dbReference type="ARBA" id="ARBA00023136"/>
    </source>
</evidence>
<evidence type="ECO:0000256" key="4">
    <source>
        <dbReference type="ARBA" id="ARBA00022729"/>
    </source>
</evidence>
<evidence type="ECO:0000256" key="2">
    <source>
        <dbReference type="ARBA" id="ARBA00007886"/>
    </source>
</evidence>
<accession>G8TZT9</accession>
<keyword evidence="11" id="KW-1185">Reference proteome</keyword>
<dbReference type="PROSITE" id="PS51257">
    <property type="entry name" value="PROKAR_LIPOPROTEIN"/>
    <property type="match status" value="1"/>
</dbReference>
<comment type="similarity">
    <text evidence="2">Belongs to the GerABKC lipoprotein family.</text>
</comment>
<keyword evidence="5" id="KW-0472">Membrane</keyword>
<organism evidence="10 11">
    <name type="scientific">Sulfobacillus acidophilus (strain ATCC 700253 / DSM 10332 / NAL)</name>
    <dbReference type="NCBI Taxonomy" id="679936"/>
    <lineage>
        <taxon>Bacteria</taxon>
        <taxon>Bacillati</taxon>
        <taxon>Bacillota</taxon>
        <taxon>Clostridia</taxon>
        <taxon>Eubacteriales</taxon>
        <taxon>Clostridiales Family XVII. Incertae Sedis</taxon>
        <taxon>Sulfobacillus</taxon>
    </lineage>
</organism>
<dbReference type="STRING" id="679936.Sulac_2958"/>
<name>G8TZT9_SULAD</name>
<evidence type="ECO:0000313" key="11">
    <source>
        <dbReference type="Proteomes" id="UP000005439"/>
    </source>
</evidence>
<keyword evidence="4" id="KW-0732">Signal</keyword>
<evidence type="ECO:0000313" key="10">
    <source>
        <dbReference type="EMBL" id="AEW06419.1"/>
    </source>
</evidence>
<comment type="subcellular location">
    <subcellularLocation>
        <location evidence="1">Membrane</location>
        <topology evidence="1">Lipid-anchor</topology>
    </subcellularLocation>
</comment>
<proteinExistence type="inferred from homology"/>
<evidence type="ECO:0000256" key="7">
    <source>
        <dbReference type="ARBA" id="ARBA00023288"/>
    </source>
</evidence>
<keyword evidence="3" id="KW-0309">Germination</keyword>
<evidence type="ECO:0000256" key="3">
    <source>
        <dbReference type="ARBA" id="ARBA00022544"/>
    </source>
</evidence>